<dbReference type="Proteomes" id="UP000828390">
    <property type="component" value="Unassembled WGS sequence"/>
</dbReference>
<reference evidence="1" key="2">
    <citation type="submission" date="2020-11" db="EMBL/GenBank/DDBJ databases">
        <authorList>
            <person name="McCartney M.A."/>
            <person name="Auch B."/>
            <person name="Kono T."/>
            <person name="Mallez S."/>
            <person name="Becker A."/>
            <person name="Gohl D.M."/>
            <person name="Silverstein K.A.T."/>
            <person name="Koren S."/>
            <person name="Bechman K.B."/>
            <person name="Herman A."/>
            <person name="Abrahante J.E."/>
            <person name="Garbe J."/>
        </authorList>
    </citation>
    <scope>NUCLEOTIDE SEQUENCE</scope>
    <source>
        <strain evidence="1">Duluth1</strain>
        <tissue evidence="1">Whole animal</tissue>
    </source>
</reference>
<evidence type="ECO:0000313" key="2">
    <source>
        <dbReference type="Proteomes" id="UP000828390"/>
    </source>
</evidence>
<protein>
    <submittedName>
        <fullName evidence="1">Uncharacterized protein</fullName>
    </submittedName>
</protein>
<gene>
    <name evidence="1" type="ORF">DPMN_085098</name>
</gene>
<dbReference type="AlphaFoldDB" id="A0A9D3YC53"/>
<keyword evidence="2" id="KW-1185">Reference proteome</keyword>
<comment type="caution">
    <text evidence="1">The sequence shown here is derived from an EMBL/GenBank/DDBJ whole genome shotgun (WGS) entry which is preliminary data.</text>
</comment>
<accession>A0A9D3YC53</accession>
<sequence length="69" mass="7620">MGHDSDMTPALSVRPSRISCTLTCFGVVGEVGRTACMDFLGVVGEFGRMSFRGRRLLFSRCLPPQPEWP</sequence>
<proteinExistence type="predicted"/>
<evidence type="ECO:0000313" key="1">
    <source>
        <dbReference type="EMBL" id="KAH3697595.1"/>
    </source>
</evidence>
<organism evidence="1 2">
    <name type="scientific">Dreissena polymorpha</name>
    <name type="common">Zebra mussel</name>
    <name type="synonym">Mytilus polymorpha</name>
    <dbReference type="NCBI Taxonomy" id="45954"/>
    <lineage>
        <taxon>Eukaryota</taxon>
        <taxon>Metazoa</taxon>
        <taxon>Spiralia</taxon>
        <taxon>Lophotrochozoa</taxon>
        <taxon>Mollusca</taxon>
        <taxon>Bivalvia</taxon>
        <taxon>Autobranchia</taxon>
        <taxon>Heteroconchia</taxon>
        <taxon>Euheterodonta</taxon>
        <taxon>Imparidentia</taxon>
        <taxon>Neoheterodontei</taxon>
        <taxon>Myida</taxon>
        <taxon>Dreissenoidea</taxon>
        <taxon>Dreissenidae</taxon>
        <taxon>Dreissena</taxon>
    </lineage>
</organism>
<dbReference type="EMBL" id="JAIWYP010000016">
    <property type="protein sequence ID" value="KAH3697595.1"/>
    <property type="molecule type" value="Genomic_DNA"/>
</dbReference>
<reference evidence="1" key="1">
    <citation type="journal article" date="2019" name="bioRxiv">
        <title>The Genome of the Zebra Mussel, Dreissena polymorpha: A Resource for Invasive Species Research.</title>
        <authorList>
            <person name="McCartney M.A."/>
            <person name="Auch B."/>
            <person name="Kono T."/>
            <person name="Mallez S."/>
            <person name="Zhang Y."/>
            <person name="Obille A."/>
            <person name="Becker A."/>
            <person name="Abrahante J.E."/>
            <person name="Garbe J."/>
            <person name="Badalamenti J.P."/>
            <person name="Herman A."/>
            <person name="Mangelson H."/>
            <person name="Liachko I."/>
            <person name="Sullivan S."/>
            <person name="Sone E.D."/>
            <person name="Koren S."/>
            <person name="Silverstein K.A.T."/>
            <person name="Beckman K.B."/>
            <person name="Gohl D.M."/>
        </authorList>
    </citation>
    <scope>NUCLEOTIDE SEQUENCE</scope>
    <source>
        <strain evidence="1">Duluth1</strain>
        <tissue evidence="1">Whole animal</tissue>
    </source>
</reference>
<name>A0A9D3YC53_DREPO</name>